<dbReference type="InterPro" id="IPR029045">
    <property type="entry name" value="ClpP/crotonase-like_dom_sf"/>
</dbReference>
<dbReference type="Proteomes" id="UP000019484">
    <property type="component" value="Unassembled WGS sequence"/>
</dbReference>
<protein>
    <recommendedName>
        <fullName evidence="3">CPAF-like PDZ domain-containing protein</fullName>
    </recommendedName>
</protein>
<organism evidence="4 5">
    <name type="scientific">Capronia coronata CBS 617.96</name>
    <dbReference type="NCBI Taxonomy" id="1182541"/>
    <lineage>
        <taxon>Eukaryota</taxon>
        <taxon>Fungi</taxon>
        <taxon>Dikarya</taxon>
        <taxon>Ascomycota</taxon>
        <taxon>Pezizomycotina</taxon>
        <taxon>Eurotiomycetes</taxon>
        <taxon>Chaetothyriomycetidae</taxon>
        <taxon>Chaetothyriales</taxon>
        <taxon>Herpotrichiellaceae</taxon>
        <taxon>Capronia</taxon>
    </lineage>
</organism>
<evidence type="ECO:0000256" key="2">
    <source>
        <dbReference type="SAM" id="SignalP"/>
    </source>
</evidence>
<reference evidence="4 5" key="1">
    <citation type="submission" date="2013-03" db="EMBL/GenBank/DDBJ databases">
        <title>The Genome Sequence of Capronia coronata CBS 617.96.</title>
        <authorList>
            <consortium name="The Broad Institute Genomics Platform"/>
            <person name="Cuomo C."/>
            <person name="de Hoog S."/>
            <person name="Gorbushina A."/>
            <person name="Walker B."/>
            <person name="Young S.K."/>
            <person name="Zeng Q."/>
            <person name="Gargeya S."/>
            <person name="Fitzgerald M."/>
            <person name="Haas B."/>
            <person name="Abouelleil A."/>
            <person name="Allen A.W."/>
            <person name="Alvarado L."/>
            <person name="Arachchi H.M."/>
            <person name="Berlin A.M."/>
            <person name="Chapman S.B."/>
            <person name="Gainer-Dewar J."/>
            <person name="Goldberg J."/>
            <person name="Griggs A."/>
            <person name="Gujja S."/>
            <person name="Hansen M."/>
            <person name="Howarth C."/>
            <person name="Imamovic A."/>
            <person name="Ireland A."/>
            <person name="Larimer J."/>
            <person name="McCowan C."/>
            <person name="Murphy C."/>
            <person name="Pearson M."/>
            <person name="Poon T.W."/>
            <person name="Priest M."/>
            <person name="Roberts A."/>
            <person name="Saif S."/>
            <person name="Shea T."/>
            <person name="Sisk P."/>
            <person name="Sykes S."/>
            <person name="Wortman J."/>
            <person name="Nusbaum C."/>
            <person name="Birren B."/>
        </authorList>
    </citation>
    <scope>NUCLEOTIDE SEQUENCE [LARGE SCALE GENOMIC DNA]</scope>
    <source>
        <strain evidence="4 5">CBS 617.96</strain>
    </source>
</reference>
<dbReference type="InterPro" id="IPR052766">
    <property type="entry name" value="S41A_metabolite_peptidase"/>
</dbReference>
<feature type="region of interest" description="Disordered" evidence="1">
    <location>
        <begin position="558"/>
        <end position="577"/>
    </location>
</feature>
<dbReference type="EMBL" id="AMWN01000004">
    <property type="protein sequence ID" value="EXJ87946.1"/>
    <property type="molecule type" value="Genomic_DNA"/>
</dbReference>
<dbReference type="STRING" id="1182541.W9YFC3"/>
<dbReference type="GeneID" id="19159751"/>
<dbReference type="PANTHER" id="PTHR37049:SF4">
    <property type="entry name" value="RHODANESE DOMAIN-CONTAINING PROTEIN"/>
    <property type="match status" value="1"/>
</dbReference>
<dbReference type="RefSeq" id="XP_007723952.1">
    <property type="nucleotide sequence ID" value="XM_007725762.1"/>
</dbReference>
<sequence length="748" mass="80912">MRSIFLALACLAVAFARQIPLRSSATSIEPCARASASSASYLAATPTAAAAVVDGQLFHECLQSVPIHREAALDLLQSLEPYIKLQSTLAYLANSPDDYQYPAIDILASLHNLTRRVTTGGYAGEYEFQTDLYRLFLTARDGHFSFIPDLFGVGTFKIPDAALVSVSLDGIESPRVYFRSDILDGISDGHTLVSGVDLESEHMPSYVVQINGISASDYLTLRTDELPFHDVDAAYNFLFSEISQIVQFGAAGDGAFVNPVFYPGPETIIEFANGTSISVRTVAEIATSFDNVTDGLSAYNKFCVREAPEWIPPWPSSVDAESAFPFYPEPVVKDSGNHIAGYFLDGDVPDNTTAILSILNFDALNDIDAAGFQSAVAVFLEKCKLEGKRRLIIDVFANGGGMVELGLDLFVQLFPNLVPASHANMRASIVLNDLGLGISRLDEVAAGNPFDVRSMLTIDGSSWSSWSQMYGHSPKSDTDGQQGFDVTADTSAALTNLFQPDPSVSAPPGFQITPANASAEPLFDPENIVFLTDGYCASTCAVFAEVLKTQTRGRVRSVVVGGRPNPGFKGAHGHGQDRFFNQTQEEDESEDQDAPGYKEAKCKPRPMQALGTTKGRAFWSFNSILASAQTVVSLGDSAVAEHELGAADVGSSSRSNNISSLSRFTDLPLRRTFRPDAAGVNGMNHIRVGNGVTLDTGEGVDDSKQHQALIPLQFVREDADVRLFFTHEMLVRQDKVWERVARTVFSPP</sequence>
<keyword evidence="2" id="KW-0732">Signal</keyword>
<evidence type="ECO:0000259" key="3">
    <source>
        <dbReference type="Pfam" id="PF23658"/>
    </source>
</evidence>
<feature type="signal peptide" evidence="2">
    <location>
        <begin position="1"/>
        <end position="16"/>
    </location>
</feature>
<name>W9YFC3_9EURO</name>
<dbReference type="PANTHER" id="PTHR37049">
    <property type="entry name" value="PEPTIDASE S41 FAMILY PROTEIN"/>
    <property type="match status" value="1"/>
</dbReference>
<evidence type="ECO:0000313" key="4">
    <source>
        <dbReference type="EMBL" id="EXJ87946.1"/>
    </source>
</evidence>
<comment type="caution">
    <text evidence="4">The sequence shown here is derived from an EMBL/GenBank/DDBJ whole genome shotgun (WGS) entry which is preliminary data.</text>
</comment>
<feature type="chain" id="PRO_5004934553" description="CPAF-like PDZ domain-containing protein" evidence="2">
    <location>
        <begin position="17"/>
        <end position="748"/>
    </location>
</feature>
<dbReference type="SUPFAM" id="SSF52096">
    <property type="entry name" value="ClpP/crotonase"/>
    <property type="match status" value="1"/>
</dbReference>
<proteinExistence type="predicted"/>
<evidence type="ECO:0000256" key="1">
    <source>
        <dbReference type="SAM" id="MobiDB-lite"/>
    </source>
</evidence>
<keyword evidence="5" id="KW-1185">Reference proteome</keyword>
<dbReference type="Gene3D" id="3.90.226.10">
    <property type="entry name" value="2-enoyl-CoA Hydratase, Chain A, domain 1"/>
    <property type="match status" value="1"/>
</dbReference>
<dbReference type="eggNOG" id="ENOG502S18W">
    <property type="taxonomic scope" value="Eukaryota"/>
</dbReference>
<dbReference type="AlphaFoldDB" id="W9YFC3"/>
<gene>
    <name evidence="4" type="ORF">A1O1_04873</name>
</gene>
<evidence type="ECO:0000313" key="5">
    <source>
        <dbReference type="Proteomes" id="UP000019484"/>
    </source>
</evidence>
<dbReference type="Pfam" id="PF23658">
    <property type="entry name" value="PDZ_CPAF_rel"/>
    <property type="match status" value="1"/>
</dbReference>
<dbReference type="InterPro" id="IPR056186">
    <property type="entry name" value="PDZ_CPAF-rel"/>
</dbReference>
<dbReference type="HOGENOM" id="CLU_014251_1_1_1"/>
<dbReference type="OrthoDB" id="27214at2759"/>
<feature type="domain" description="CPAF-like PDZ" evidence="3">
    <location>
        <begin position="161"/>
        <end position="289"/>
    </location>
</feature>
<accession>W9YFC3</accession>